<dbReference type="Proteomes" id="UP000248889">
    <property type="component" value="Unassembled WGS sequence"/>
</dbReference>
<evidence type="ECO:0000313" key="1">
    <source>
        <dbReference type="EMBL" id="RAG84311.1"/>
    </source>
</evidence>
<dbReference type="EMBL" id="QKYN01000067">
    <property type="protein sequence ID" value="RAG84311.1"/>
    <property type="molecule type" value="Genomic_DNA"/>
</dbReference>
<name>A0A2X0ILX6_9ACTN</name>
<evidence type="ECO:0000313" key="2">
    <source>
        <dbReference type="Proteomes" id="UP000248889"/>
    </source>
</evidence>
<keyword evidence="2" id="KW-1185">Reference proteome</keyword>
<sequence>MGRDRFHLDAQQVVVTCQVVQSIKWPKVLPMSPLAGTHSPVIARGVGDGSMWVLDHFWC</sequence>
<gene>
    <name evidence="1" type="ORF">DN069_17645</name>
</gene>
<protein>
    <submittedName>
        <fullName evidence="1">Uncharacterized protein</fullName>
    </submittedName>
</protein>
<dbReference type="AlphaFoldDB" id="A0A2X0ILX6"/>
<organism evidence="1 2">
    <name type="scientific">Streptacidiphilus pinicola</name>
    <dbReference type="NCBI Taxonomy" id="2219663"/>
    <lineage>
        <taxon>Bacteria</taxon>
        <taxon>Bacillati</taxon>
        <taxon>Actinomycetota</taxon>
        <taxon>Actinomycetes</taxon>
        <taxon>Kitasatosporales</taxon>
        <taxon>Streptomycetaceae</taxon>
        <taxon>Streptacidiphilus</taxon>
    </lineage>
</organism>
<proteinExistence type="predicted"/>
<reference evidence="1 2" key="1">
    <citation type="submission" date="2018-06" db="EMBL/GenBank/DDBJ databases">
        <title>Streptacidiphilus pinicola sp. nov., isolated from pine grove soil.</title>
        <authorList>
            <person name="Roh S.G."/>
            <person name="Park S."/>
            <person name="Kim M.-K."/>
            <person name="Yun B.-R."/>
            <person name="Park J."/>
            <person name="Kim M.J."/>
            <person name="Kim Y.S."/>
            <person name="Kim S.B."/>
        </authorList>
    </citation>
    <scope>NUCLEOTIDE SEQUENCE [LARGE SCALE GENOMIC DNA]</scope>
    <source>
        <strain evidence="1 2">MMS16-CNU450</strain>
    </source>
</reference>
<accession>A0A2X0ILX6</accession>
<comment type="caution">
    <text evidence="1">The sequence shown here is derived from an EMBL/GenBank/DDBJ whole genome shotgun (WGS) entry which is preliminary data.</text>
</comment>